<feature type="domain" description="D-isomer specific 2-hydroxyacid dehydrogenase NAD-binding" evidence="3">
    <location>
        <begin position="109"/>
        <end position="282"/>
    </location>
</feature>
<gene>
    <name evidence="4" type="ORF">OIN59_13185</name>
</gene>
<evidence type="ECO:0000256" key="2">
    <source>
        <dbReference type="ARBA" id="ARBA00023027"/>
    </source>
</evidence>
<dbReference type="Proteomes" id="UP001148932">
    <property type="component" value="Unassembled WGS sequence"/>
</dbReference>
<evidence type="ECO:0000256" key="1">
    <source>
        <dbReference type="ARBA" id="ARBA00023002"/>
    </source>
</evidence>
<comment type="caution">
    <text evidence="4">The sequence shown here is derived from an EMBL/GenBank/DDBJ whole genome shotgun (WGS) entry which is preliminary data.</text>
</comment>
<keyword evidence="1" id="KW-0560">Oxidoreductase</keyword>
<evidence type="ECO:0000259" key="3">
    <source>
        <dbReference type="Pfam" id="PF02826"/>
    </source>
</evidence>
<protein>
    <submittedName>
        <fullName evidence="4">Glyoxylate/hydroxypyruvate reductase A</fullName>
    </submittedName>
</protein>
<organism evidence="4 5">
    <name type="scientific">Acidovorax benzenivorans</name>
    <dbReference type="NCBI Taxonomy" id="2987520"/>
    <lineage>
        <taxon>Bacteria</taxon>
        <taxon>Pseudomonadati</taxon>
        <taxon>Pseudomonadota</taxon>
        <taxon>Betaproteobacteria</taxon>
        <taxon>Burkholderiales</taxon>
        <taxon>Comamonadaceae</taxon>
        <taxon>Acidovorax</taxon>
    </lineage>
</organism>
<dbReference type="InterPro" id="IPR006140">
    <property type="entry name" value="D-isomer_DH_NAD-bd"/>
</dbReference>
<proteinExistence type="predicted"/>
<reference evidence="4" key="1">
    <citation type="submission" date="2022-10" db="EMBL/GenBank/DDBJ databases">
        <title>Description of microaerobic benzene degrading bacteria.</title>
        <authorList>
            <person name="Bedics A."/>
            <person name="Tancsics A."/>
            <person name="Banerjee S."/>
        </authorList>
    </citation>
    <scope>NUCLEOTIDE SEQUENCE</scope>
    <source>
        <strain evidence="4">D2M1</strain>
    </source>
</reference>
<dbReference type="Gene3D" id="3.40.50.720">
    <property type="entry name" value="NAD(P)-binding Rossmann-like Domain"/>
    <property type="match status" value="2"/>
</dbReference>
<keyword evidence="2" id="KW-0520">NAD</keyword>
<dbReference type="Pfam" id="PF02826">
    <property type="entry name" value="2-Hacid_dh_C"/>
    <property type="match status" value="1"/>
</dbReference>
<dbReference type="CDD" id="cd12164">
    <property type="entry name" value="GDH_like_2"/>
    <property type="match status" value="1"/>
</dbReference>
<sequence length="317" mass="34205">MSRNPDRLTLAFLSSQIPMDYLLPAFRAQFPTAELRLGEQLGALDEIDAVVCWYPPEGLLARLPRLQLVQSVGAGIDHISADPALPPVPVCRIVDTDMAHGMTAFVCWAVIHRQRHMDRYLASAAARRWEEQPIQPPTRHRVGIAGLGTLGLACARALLTMGYAVRGWSRSPKASLPEGLQAFHGDAGRADFLAGCDTLICLLPLTEATRGFLDLALMRQLPSGAHLINVGRGSHLVEADLLQALAEGQLGAATLDAFAHEPLPTGHLFWSDSRILVTPHIATRTNPAVIAQQTAHNLACIRAGHAADVAVDLSRGY</sequence>
<dbReference type="SUPFAM" id="SSF52283">
    <property type="entry name" value="Formate/glycerate dehydrogenase catalytic domain-like"/>
    <property type="match status" value="1"/>
</dbReference>
<dbReference type="SUPFAM" id="SSF51735">
    <property type="entry name" value="NAD(P)-binding Rossmann-fold domains"/>
    <property type="match status" value="1"/>
</dbReference>
<name>A0ABT5RXG6_9BURK</name>
<dbReference type="RefSeq" id="WP_274110970.1">
    <property type="nucleotide sequence ID" value="NZ_JAPCKI010000006.1"/>
</dbReference>
<dbReference type="InterPro" id="IPR036291">
    <property type="entry name" value="NAD(P)-bd_dom_sf"/>
</dbReference>
<evidence type="ECO:0000313" key="4">
    <source>
        <dbReference type="EMBL" id="MDD2178385.1"/>
    </source>
</evidence>
<dbReference type="EMBL" id="JAPCKI010000006">
    <property type="protein sequence ID" value="MDD2178385.1"/>
    <property type="molecule type" value="Genomic_DNA"/>
</dbReference>
<evidence type="ECO:0000313" key="5">
    <source>
        <dbReference type="Proteomes" id="UP001148932"/>
    </source>
</evidence>
<accession>A0ABT5RXG6</accession>
<keyword evidence="5" id="KW-1185">Reference proteome</keyword>
<dbReference type="PANTHER" id="PTHR43333:SF1">
    <property type="entry name" value="D-ISOMER SPECIFIC 2-HYDROXYACID DEHYDROGENASE NAD-BINDING DOMAIN-CONTAINING PROTEIN"/>
    <property type="match status" value="1"/>
</dbReference>
<dbReference type="PANTHER" id="PTHR43333">
    <property type="entry name" value="2-HACID_DH_C DOMAIN-CONTAINING PROTEIN"/>
    <property type="match status" value="1"/>
</dbReference>